<feature type="non-terminal residue" evidence="4">
    <location>
        <position position="1"/>
    </location>
</feature>
<proteinExistence type="predicted"/>
<feature type="non-terminal residue" evidence="4">
    <location>
        <position position="76"/>
    </location>
</feature>
<keyword evidence="2 4" id="KW-0808">Transferase</keyword>
<gene>
    <name evidence="4" type="ORF">G3M58_28485</name>
</gene>
<feature type="domain" description="Glycosyltransferase subfamily 4-like N-terminal" evidence="3">
    <location>
        <begin position="9"/>
        <end position="75"/>
    </location>
</feature>
<name>A0A6G3WXW0_9ACTN</name>
<reference evidence="4" key="1">
    <citation type="submission" date="2020-01" db="EMBL/GenBank/DDBJ databases">
        <title>Insect and environment-associated Actinomycetes.</title>
        <authorList>
            <person name="Currrie C."/>
            <person name="Chevrette M."/>
            <person name="Carlson C."/>
            <person name="Stubbendieck R."/>
            <person name="Wendt-Pienkowski E."/>
        </authorList>
    </citation>
    <scope>NUCLEOTIDE SEQUENCE</scope>
    <source>
        <strain evidence="4">SID7499</strain>
    </source>
</reference>
<evidence type="ECO:0000256" key="1">
    <source>
        <dbReference type="ARBA" id="ARBA00022676"/>
    </source>
</evidence>
<protein>
    <submittedName>
        <fullName evidence="4">Glycosyltransferase</fullName>
    </submittedName>
</protein>
<evidence type="ECO:0000313" key="4">
    <source>
        <dbReference type="EMBL" id="NEE10376.1"/>
    </source>
</evidence>
<dbReference type="Pfam" id="PF13439">
    <property type="entry name" value="Glyco_transf_4"/>
    <property type="match status" value="1"/>
</dbReference>
<dbReference type="InterPro" id="IPR028098">
    <property type="entry name" value="Glyco_trans_4-like_N"/>
</dbReference>
<dbReference type="GO" id="GO:0016757">
    <property type="term" value="F:glycosyltransferase activity"/>
    <property type="evidence" value="ECO:0007669"/>
    <property type="project" value="UniProtKB-KW"/>
</dbReference>
<evidence type="ECO:0000256" key="2">
    <source>
        <dbReference type="ARBA" id="ARBA00022679"/>
    </source>
</evidence>
<comment type="caution">
    <text evidence="4">The sequence shown here is derived from an EMBL/GenBank/DDBJ whole genome shotgun (WGS) entry which is preliminary data.</text>
</comment>
<dbReference type="AlphaFoldDB" id="A0A6G3WXW0"/>
<dbReference type="EMBL" id="JAAGMN010002998">
    <property type="protein sequence ID" value="NEE10376.1"/>
    <property type="molecule type" value="Genomic_DNA"/>
</dbReference>
<keyword evidence="1" id="KW-0328">Glycosyltransferase</keyword>
<evidence type="ECO:0000259" key="3">
    <source>
        <dbReference type="Pfam" id="PF13439"/>
    </source>
</evidence>
<dbReference type="SUPFAM" id="SSF53756">
    <property type="entry name" value="UDP-Glycosyltransferase/glycogen phosphorylase"/>
    <property type="match status" value="1"/>
</dbReference>
<dbReference type="Gene3D" id="3.40.50.2000">
    <property type="entry name" value="Glycogen Phosphorylase B"/>
    <property type="match status" value="1"/>
</dbReference>
<organism evidence="4">
    <name type="scientific">Streptomyces sp. SID7499</name>
    <dbReference type="NCBI Taxonomy" id="2706086"/>
    <lineage>
        <taxon>Bacteria</taxon>
        <taxon>Bacillati</taxon>
        <taxon>Actinomycetota</taxon>
        <taxon>Actinomycetes</taxon>
        <taxon>Kitasatosporales</taxon>
        <taxon>Streptomycetaceae</taxon>
        <taxon>Streptomyces</taxon>
    </lineage>
</organism>
<accession>A0A6G3WXW0</accession>
<sequence length="76" mass="8340">VCPYSWDVPGGVQFHIRDLAEHLIRLGHEVSVLAPADDETPLPRYVVSAGRAVPVPYNGSVARLNFGFLSAARVRR</sequence>